<evidence type="ECO:0000313" key="2">
    <source>
        <dbReference type="Proteomes" id="UP001162992"/>
    </source>
</evidence>
<organism evidence="1 2">
    <name type="scientific">Diphasiastrum complanatum</name>
    <name type="common">Issler's clubmoss</name>
    <name type="synonym">Lycopodium complanatum</name>
    <dbReference type="NCBI Taxonomy" id="34168"/>
    <lineage>
        <taxon>Eukaryota</taxon>
        <taxon>Viridiplantae</taxon>
        <taxon>Streptophyta</taxon>
        <taxon>Embryophyta</taxon>
        <taxon>Tracheophyta</taxon>
        <taxon>Lycopodiopsida</taxon>
        <taxon>Lycopodiales</taxon>
        <taxon>Lycopodiaceae</taxon>
        <taxon>Lycopodioideae</taxon>
        <taxon>Diphasiastrum</taxon>
    </lineage>
</organism>
<gene>
    <name evidence="1" type="ORF">O6H91_16G059700</name>
</gene>
<sequence length="1396" mass="154255">MATTSWLDQYQANRNASNRLIVAIEDVSDLWPVVKEAFEARLPLKKASLNNKARNLVTVEKLPIEYILTTDPRLRGRIIQEQSPFLFRHPFATVLLITCEDLDDYKAIVKPRLRSIIQNDDREWFIVFVSRANAGDPTGKSTKKVYNKLEVDFSSKKRERCCRLEISAFDTAVWEDIEARMVDCIRNTLDRRVQLYEEEVRKLSENRYMPSWNFCNFFIVKESLAYMFETAHLVDDALSEYDELEQVYLETVKNQSVKKKDFGGMDPGDARAALLEPSRKSFKQFAQDDSFKEFDFCQYLFARQAMLLFNLNRPVDVISRGFFFILSFSKRLLQYEKDLPFCLREVWVITACIGLAKATAERFTSRLVGPDVEKEYYRVQADLNFHARIKLMRLADLIGYGCYIQRSPCNSASLSMLPWPRPAVWPPIPPDAAAKIIAKEQIVRENAKFVGAARKQLPLAPALLLREANRRRASLSAGNVGELLENRPSFKESTVTEVASPFSTPASPIVRSASGNGRPASPMASGGQSPSPSRSGIDKPMKLPEIQAAAEGALLKIITDERLKKALSSVEGFEELYLELTRAAADNYHRSWRKRHGVVLDGEVAAVYFRHGNYDSAAKLYEKVCALYAGERWHALLAEVLPQLVECQKQLGDLSGYLTSCIKLLSLDKGLLLKEERQTLLSEVVKLAHSGMKVPVSLDVSALISFSGKGGPPVDLCEGDPGSLVVTVWSRFPADITLESLSLTLIATFSADEGVKVIKSAEPPLLRPGQNNIMMMLPPQRPGSYVLGAFTGQIGQVKLRSHTYCTTSAVSWKGGSPESDDYLSSEKPLRPVLQVSKPRALVDIRTAAAWGLLIGEPQWLGLVIRPIDYSLKDAVLHISAGPGLSVYDPQISQLELYNVAIKTQIHSENHAFLEDATAIPASKSNQENTESNSNNSTASGFSSEDMDFLELKAGKVGLPEWASGAITVLWLRVLASREKEFSVSTGVQSLPSPPPSPKSVSINGAPSYSHTSAAKMTTKDLSKAGSLLISQGDGQDQVTAASSSSGGEGVRKLNVKLDFGVTHSRTYERSVTVQFSEPFRTITRVVTKSNDGTLILQVFLLDKRSYFVKILMTPTRSQQVTLVSQLNAAITITDANLDLQDGFVEVKTSEGRADPLFLMPIAMSASAESALLFVIRLQNSINIEDQLVSEDHEKLESAVSVHYKIAGNRTCGAHPPIKNSVGEAKAADKDSNSLIFRSSFVLQMPVLDRLLAVGMLPLLSQFPGVGQQVVLQWRVERLKEGWALCLQEGVGDLSSAALKQPPQGEDEELQYEVKANPENWMIAGRTKGHIHLPQHVGARVVLLMACVPLVAGHVHPPSLHLAQISRAHISHNPPGPHLVCVLPPSTCSAFCITKQI</sequence>
<dbReference type="EMBL" id="CM055107">
    <property type="protein sequence ID" value="KAJ7527531.1"/>
    <property type="molecule type" value="Genomic_DNA"/>
</dbReference>
<accession>A0ACC2BCM7</accession>
<evidence type="ECO:0000313" key="1">
    <source>
        <dbReference type="EMBL" id="KAJ7527531.1"/>
    </source>
</evidence>
<name>A0ACC2BCM7_DIPCM</name>
<keyword evidence="2" id="KW-1185">Reference proteome</keyword>
<comment type="caution">
    <text evidence="1">The sequence shown here is derived from an EMBL/GenBank/DDBJ whole genome shotgun (WGS) entry which is preliminary data.</text>
</comment>
<proteinExistence type="predicted"/>
<reference evidence="2" key="1">
    <citation type="journal article" date="2024" name="Proc. Natl. Acad. Sci. U.S.A.">
        <title>Extraordinary preservation of gene collinearity over three hundred million years revealed in homosporous lycophytes.</title>
        <authorList>
            <person name="Li C."/>
            <person name="Wickell D."/>
            <person name="Kuo L.Y."/>
            <person name="Chen X."/>
            <person name="Nie B."/>
            <person name="Liao X."/>
            <person name="Peng D."/>
            <person name="Ji J."/>
            <person name="Jenkins J."/>
            <person name="Williams M."/>
            <person name="Shu S."/>
            <person name="Plott C."/>
            <person name="Barry K."/>
            <person name="Rajasekar S."/>
            <person name="Grimwood J."/>
            <person name="Han X."/>
            <person name="Sun S."/>
            <person name="Hou Z."/>
            <person name="He W."/>
            <person name="Dai G."/>
            <person name="Sun C."/>
            <person name="Schmutz J."/>
            <person name="Leebens-Mack J.H."/>
            <person name="Li F.W."/>
            <person name="Wang L."/>
        </authorList>
    </citation>
    <scope>NUCLEOTIDE SEQUENCE [LARGE SCALE GENOMIC DNA]</scope>
    <source>
        <strain evidence="2">cv. PW_Plant_1</strain>
    </source>
</reference>
<dbReference type="Proteomes" id="UP001162992">
    <property type="component" value="Chromosome 16"/>
</dbReference>
<protein>
    <submittedName>
        <fullName evidence="1">Uncharacterized protein</fullName>
    </submittedName>
</protein>